<proteinExistence type="predicted"/>
<keyword evidence="1" id="KW-1133">Transmembrane helix</keyword>
<keyword evidence="1" id="KW-0812">Transmembrane</keyword>
<protein>
    <recommendedName>
        <fullName evidence="4">DUF2938 domain-containing protein</fullName>
    </recommendedName>
</protein>
<sequence length="149" mass="16758">MEILAIFFSGILGTAIMTGFSHVVESVTGHKFNEAHLLNGLISNLKSVNSSIGDNHYLGWIIHFVIGICMAAILYCYYVYIAGDILVWTGLFLGFILGIIGVAGWSMMISFHKDPPKINWTYFFLQLIIAHMIFGITVTWVFVRFVMPF</sequence>
<feature type="transmembrane region" description="Helical" evidence="1">
    <location>
        <begin position="85"/>
        <end position="108"/>
    </location>
</feature>
<dbReference type="Proteomes" id="UP000430202">
    <property type="component" value="Unassembled WGS sequence"/>
</dbReference>
<accession>A0A653P3U5</accession>
<feature type="transmembrane region" description="Helical" evidence="1">
    <location>
        <begin position="57"/>
        <end position="78"/>
    </location>
</feature>
<keyword evidence="1" id="KW-0472">Membrane</keyword>
<reference evidence="2 3" key="1">
    <citation type="submission" date="2019-10" db="EMBL/GenBank/DDBJ databases">
        <authorList>
            <person name="Karimi E."/>
        </authorList>
    </citation>
    <scope>NUCLEOTIDE SEQUENCE [LARGE SCALE GENOMIC DNA]</scope>
    <source>
        <strain evidence="2">Maribacter sp. 151</strain>
    </source>
</reference>
<feature type="transmembrane region" description="Helical" evidence="1">
    <location>
        <begin position="120"/>
        <end position="143"/>
    </location>
</feature>
<evidence type="ECO:0008006" key="4">
    <source>
        <dbReference type="Google" id="ProtNLM"/>
    </source>
</evidence>
<evidence type="ECO:0000313" key="3">
    <source>
        <dbReference type="Proteomes" id="UP000430202"/>
    </source>
</evidence>
<name>A0A653P3U5_9FLAO</name>
<dbReference type="EMBL" id="CABWLR010000002">
    <property type="protein sequence ID" value="VXB24263.1"/>
    <property type="molecule type" value="Genomic_DNA"/>
</dbReference>
<keyword evidence="3" id="KW-1185">Reference proteome</keyword>
<dbReference type="AlphaFoldDB" id="A0A653P3U5"/>
<organism evidence="2 3">
    <name type="scientific">Maribacter litoralis</name>
    <dbReference type="NCBI Taxonomy" id="2059726"/>
    <lineage>
        <taxon>Bacteria</taxon>
        <taxon>Pseudomonadati</taxon>
        <taxon>Bacteroidota</taxon>
        <taxon>Flavobacteriia</taxon>
        <taxon>Flavobacteriales</taxon>
        <taxon>Flavobacteriaceae</taxon>
        <taxon>Maribacter</taxon>
    </lineage>
</organism>
<gene>
    <name evidence="2" type="ORF">MARI151_20105</name>
</gene>
<dbReference type="RefSeq" id="WP_159302052.1">
    <property type="nucleotide sequence ID" value="NZ_LR733271.1"/>
</dbReference>
<evidence type="ECO:0000256" key="1">
    <source>
        <dbReference type="SAM" id="Phobius"/>
    </source>
</evidence>
<evidence type="ECO:0000313" key="2">
    <source>
        <dbReference type="EMBL" id="VXB24263.1"/>
    </source>
</evidence>